<gene>
    <name evidence="2" type="ORF">FK220_014955</name>
</gene>
<dbReference type="EMBL" id="VIKU02000004">
    <property type="protein sequence ID" value="NHF60652.1"/>
    <property type="molecule type" value="Genomic_DNA"/>
</dbReference>
<dbReference type="AlphaFoldDB" id="A0A967AVE1"/>
<organism evidence="2 3">
    <name type="scientific">Pelagihabitans pacificus</name>
    <dbReference type="NCBI Taxonomy" id="2696054"/>
    <lineage>
        <taxon>Bacteria</taxon>
        <taxon>Pseudomonadati</taxon>
        <taxon>Bacteroidota</taxon>
        <taxon>Flavobacteriia</taxon>
        <taxon>Flavobacteriales</taxon>
        <taxon>Flavobacteriaceae</taxon>
        <taxon>Pelagihabitans</taxon>
    </lineage>
</organism>
<sequence>MISNNRFDKLNVRWVLFLLPGLLLGQLSDLARLEYTNLPSLSTDFEFVRTRALVNYPIKLDGKGSYLLIGLDYSNINLILGNGERPFEQREIDGFQIFDFNIGYTAKINEDWRFGVRVVPGFSSNLSAQKLGFDDAVLSGDLVFIKDKKSSPGIDTPFRLIVGLSYGGNRGFPYPLPFISYYRKFHPKWSYNLGIPKTNLQYHISEKHRMKANLQLDGFTANIQNGLSLTTGQVAESINMSSILSGLQYEFHFSEHLEFFLRSSYIIVRDLQLRDGQKDNILLLDNSHGLSLRTAIRLKI</sequence>
<keyword evidence="3" id="KW-1185">Reference proteome</keyword>
<dbReference type="RefSeq" id="WP_152575143.1">
    <property type="nucleotide sequence ID" value="NZ_VIKU02000004.1"/>
</dbReference>
<reference evidence="2" key="1">
    <citation type="submission" date="2019-07" db="EMBL/GenBank/DDBJ databases">
        <authorList>
            <person name="De-Chao Zhang Q."/>
        </authorList>
    </citation>
    <scope>NUCLEOTIDE SEQUENCE</scope>
    <source>
        <strain evidence="2">TP-CH-4</strain>
    </source>
</reference>
<dbReference type="InterPro" id="IPR046235">
    <property type="entry name" value="DUF6268"/>
</dbReference>
<accession>A0A967AVE1</accession>
<name>A0A967AVE1_9FLAO</name>
<evidence type="ECO:0000313" key="2">
    <source>
        <dbReference type="EMBL" id="NHF60652.1"/>
    </source>
</evidence>
<dbReference type="Pfam" id="PF19783">
    <property type="entry name" value="DUF6268"/>
    <property type="match status" value="1"/>
</dbReference>
<evidence type="ECO:0000259" key="1">
    <source>
        <dbReference type="Pfam" id="PF19783"/>
    </source>
</evidence>
<evidence type="ECO:0000313" key="3">
    <source>
        <dbReference type="Proteomes" id="UP000707206"/>
    </source>
</evidence>
<proteinExistence type="predicted"/>
<protein>
    <recommendedName>
        <fullName evidence="1">DUF6268 domain-containing protein</fullName>
    </recommendedName>
</protein>
<reference evidence="2" key="2">
    <citation type="submission" date="2020-03" db="EMBL/GenBank/DDBJ databases">
        <title>Flavobacteriaceae bacterium strain TP-CH-4, a member of the family Flavobacteriaceae isolated from a deep-sea seamount.</title>
        <authorList>
            <person name="Zhang D.-C."/>
        </authorList>
    </citation>
    <scope>NUCLEOTIDE SEQUENCE</scope>
    <source>
        <strain evidence="2">TP-CH-4</strain>
    </source>
</reference>
<dbReference type="Proteomes" id="UP000707206">
    <property type="component" value="Unassembled WGS sequence"/>
</dbReference>
<comment type="caution">
    <text evidence="2">The sequence shown here is derived from an EMBL/GenBank/DDBJ whole genome shotgun (WGS) entry which is preliminary data.</text>
</comment>
<feature type="domain" description="DUF6268" evidence="1">
    <location>
        <begin position="95"/>
        <end position="283"/>
    </location>
</feature>